<dbReference type="EMBL" id="CP130472">
    <property type="protein sequence ID" value="WLS43264.1"/>
    <property type="molecule type" value="Genomic_DNA"/>
</dbReference>
<dbReference type="Proteomes" id="UP001235874">
    <property type="component" value="Chromosome"/>
</dbReference>
<protein>
    <submittedName>
        <fullName evidence="2">HNH endonuclease signature motif containing protein</fullName>
        <ecNumber evidence="2">3.1.-.-</ecNumber>
    </submittedName>
</protein>
<evidence type="ECO:0000313" key="2">
    <source>
        <dbReference type="EMBL" id="WLS43264.1"/>
    </source>
</evidence>
<evidence type="ECO:0000313" key="3">
    <source>
        <dbReference type="Proteomes" id="UP001235874"/>
    </source>
</evidence>
<feature type="region of interest" description="Disordered" evidence="1">
    <location>
        <begin position="273"/>
        <end position="309"/>
    </location>
</feature>
<proteinExistence type="predicted"/>
<keyword evidence="2" id="KW-0540">Nuclease</keyword>
<gene>
    <name evidence="2" type="ORF">Q3V37_17750</name>
</gene>
<dbReference type="KEGG" id="mprn:Q3V37_17750"/>
<dbReference type="GO" id="GO:0004519">
    <property type="term" value="F:endonuclease activity"/>
    <property type="evidence" value="ECO:0007669"/>
    <property type="project" value="UniProtKB-KW"/>
</dbReference>
<sequence>MAETKLGQQANYWWVNQGQTYQQERKAGILWAPKVQKNGIQPLHWQSMLEVRPGDVILHYAKGVRALSVVAAAAVDAHRPGDLPEDVWDRDGRMIRAAYGEAANAVTLDELPLDERLKEPQAGPFDRVGNVKQGYLFSLSKTFGEMFTAAFGDRFPGLAVASGSYVPSEARMEAVELLRALIGVPLLTVKGQTNKILAVRPPNVIVATESSPAGQQVPITWVENALQLLREHGSVTIHPDQIGYRSAFIGAVLLQLPYAQSTGSPPVISFGAGTAAESDASPQSPTDKVAADPFTGSLEKPFAGTQRGEQPALRRRLLGSMAEAECAICGETYPARFLWAAHIKPRSVCTDTERRDLTHVGMLACVFGCDALFEAGYISINENGHIVTSASEPEHKAIANKLANLEGRPVSAHTKASAAYFAWHQANLFRG</sequence>
<keyword evidence="2" id="KW-0255">Endonuclease</keyword>
<accession>A0AAJ6HS24</accession>
<dbReference type="AlphaFoldDB" id="A0AAJ6HS24"/>
<organism evidence="2 3">
    <name type="scientific">Micromonospora profundi</name>
    <dbReference type="NCBI Taxonomy" id="1420889"/>
    <lineage>
        <taxon>Bacteria</taxon>
        <taxon>Bacillati</taxon>
        <taxon>Actinomycetota</taxon>
        <taxon>Actinomycetes</taxon>
        <taxon>Micromonosporales</taxon>
        <taxon>Micromonosporaceae</taxon>
        <taxon>Micromonospora</taxon>
    </lineage>
</organism>
<evidence type="ECO:0000256" key="1">
    <source>
        <dbReference type="SAM" id="MobiDB-lite"/>
    </source>
</evidence>
<dbReference type="GO" id="GO:0016787">
    <property type="term" value="F:hydrolase activity"/>
    <property type="evidence" value="ECO:0007669"/>
    <property type="project" value="UniProtKB-KW"/>
</dbReference>
<keyword evidence="3" id="KW-1185">Reference proteome</keyword>
<name>A0AAJ6HS24_9ACTN</name>
<keyword evidence="2" id="KW-0378">Hydrolase</keyword>
<reference evidence="2 3" key="1">
    <citation type="submission" date="2023-07" db="EMBL/GenBank/DDBJ databases">
        <title>Micromonospora profundi TRM 95458 converts glycerol to a new osmotic compound.</title>
        <authorList>
            <person name="Lu D."/>
        </authorList>
    </citation>
    <scope>NUCLEOTIDE SEQUENCE [LARGE SCALE GENOMIC DNA]</scope>
    <source>
        <strain evidence="2 3">TRM95458</strain>
    </source>
</reference>
<dbReference type="EC" id="3.1.-.-" evidence="2"/>
<dbReference type="RefSeq" id="WP_306270647.1">
    <property type="nucleotide sequence ID" value="NZ_CP130472.1"/>
</dbReference>